<gene>
    <name evidence="2" type="ORF">MILUP08_41510</name>
</gene>
<feature type="region of interest" description="Disordered" evidence="1">
    <location>
        <begin position="1"/>
        <end position="48"/>
    </location>
</feature>
<feature type="compositionally biased region" description="Low complexity" evidence="1">
    <location>
        <begin position="37"/>
        <end position="46"/>
    </location>
</feature>
<comment type="caution">
    <text evidence="2">The sequence shown here is derived from an EMBL/GenBank/DDBJ whole genome shotgun (WGS) entry which is preliminary data.</text>
</comment>
<dbReference type="Proteomes" id="UP000003448">
    <property type="component" value="Unassembled WGS sequence"/>
</dbReference>
<keyword evidence="3" id="KW-1185">Reference proteome</keyword>
<protein>
    <submittedName>
        <fullName evidence="2">Uncharacterized protein</fullName>
    </submittedName>
</protein>
<feature type="compositionally biased region" description="Polar residues" evidence="1">
    <location>
        <begin position="1"/>
        <end position="36"/>
    </location>
</feature>
<reference evidence="3" key="1">
    <citation type="journal article" date="2012" name="J. Bacteriol.">
        <title>Genome Sequence of Micromonospora lupini Lupac 08, Isolated from Root Nodules of Lupinus angustifolius.</title>
        <authorList>
            <person name="Alonso-Vega P."/>
            <person name="Normand P."/>
            <person name="Bacigalupe R."/>
            <person name="Pujic P."/>
            <person name="Lajus A."/>
            <person name="Vallenet D."/>
            <person name="Carro L."/>
            <person name="Coll P."/>
            <person name="Trujillo M.E."/>
        </authorList>
    </citation>
    <scope>NUCLEOTIDE SEQUENCE [LARGE SCALE GENOMIC DNA]</scope>
    <source>
        <strain evidence="3">Lupac 08</strain>
    </source>
</reference>
<evidence type="ECO:0000256" key="1">
    <source>
        <dbReference type="SAM" id="MobiDB-lite"/>
    </source>
</evidence>
<accession>I0KYE9</accession>
<dbReference type="AlphaFoldDB" id="I0KYE9"/>
<proteinExistence type="predicted"/>
<name>I0KYE9_9ACTN</name>
<dbReference type="STRING" id="1150864.MILUP08_41510"/>
<evidence type="ECO:0000313" key="3">
    <source>
        <dbReference type="Proteomes" id="UP000003448"/>
    </source>
</evidence>
<evidence type="ECO:0000313" key="2">
    <source>
        <dbReference type="EMBL" id="CCH16596.1"/>
    </source>
</evidence>
<dbReference type="EMBL" id="CAIE01000014">
    <property type="protein sequence ID" value="CCH16596.1"/>
    <property type="molecule type" value="Genomic_DNA"/>
</dbReference>
<organism evidence="2 3">
    <name type="scientific">Micromonospora lupini str. Lupac 08</name>
    <dbReference type="NCBI Taxonomy" id="1150864"/>
    <lineage>
        <taxon>Bacteria</taxon>
        <taxon>Bacillati</taxon>
        <taxon>Actinomycetota</taxon>
        <taxon>Actinomycetes</taxon>
        <taxon>Micromonosporales</taxon>
        <taxon>Micromonosporaceae</taxon>
        <taxon>Micromonospora</taxon>
    </lineage>
</organism>
<sequence>MRRSTASPITMTSSSAARPTSQMSSTLPSWLPQNAMTTSASADSTAPMRPDLRCPGLCWSGDVTGSLPATVGPSLAIGSLVSLARLPPGAVRWGFPRLLALPAQAGRHYGRRGVAVRLPPVAFGVHLIVCLRGTVRCE</sequence>